<keyword evidence="3" id="KW-1185">Reference proteome</keyword>
<protein>
    <recommendedName>
        <fullName evidence="1">DUF7674 domain-containing protein</fullName>
    </recommendedName>
</protein>
<dbReference type="EMBL" id="JAGETX010000001">
    <property type="protein sequence ID" value="MBO3269723.1"/>
    <property type="molecule type" value="Genomic_DNA"/>
</dbReference>
<sequence length="110" mass="12499">MISPTHVKEFLVSHFPELAPELNVPENQHSLPRQLRIFAVFTQQAAEEGSLTTLKECLVVADLLRAEDEQLAHAIQNTYLRGLHFKQNAYSAQLARLLMPTQLYAVFARN</sequence>
<feature type="domain" description="DUF7674" evidence="1">
    <location>
        <begin position="10"/>
        <end position="108"/>
    </location>
</feature>
<proteinExistence type="predicted"/>
<accession>A0ABS3T8R7</accession>
<dbReference type="RefSeq" id="WP_185283678.1">
    <property type="nucleotide sequence ID" value="NZ_JAGETX010000001.1"/>
</dbReference>
<dbReference type="Proteomes" id="UP000670527">
    <property type="component" value="Unassembled WGS sequence"/>
</dbReference>
<dbReference type="Pfam" id="PF24722">
    <property type="entry name" value="DUF7674"/>
    <property type="match status" value="1"/>
</dbReference>
<comment type="caution">
    <text evidence="2">The sequence shown here is derived from an EMBL/GenBank/DDBJ whole genome shotgun (WGS) entry which is preliminary data.</text>
</comment>
<organism evidence="2 3">
    <name type="scientific">Hymenobacter defluvii</name>
    <dbReference type="NCBI Taxonomy" id="2054411"/>
    <lineage>
        <taxon>Bacteria</taxon>
        <taxon>Pseudomonadati</taxon>
        <taxon>Bacteroidota</taxon>
        <taxon>Cytophagia</taxon>
        <taxon>Cytophagales</taxon>
        <taxon>Hymenobacteraceae</taxon>
        <taxon>Hymenobacter</taxon>
    </lineage>
</organism>
<evidence type="ECO:0000313" key="3">
    <source>
        <dbReference type="Proteomes" id="UP000670527"/>
    </source>
</evidence>
<reference evidence="2 3" key="1">
    <citation type="submission" date="2021-03" db="EMBL/GenBank/DDBJ databases">
        <authorList>
            <person name="Kim M.K."/>
        </authorList>
    </citation>
    <scope>NUCLEOTIDE SEQUENCE [LARGE SCALE GENOMIC DNA]</scope>
    <source>
        <strain evidence="2 3">BT507</strain>
    </source>
</reference>
<dbReference type="InterPro" id="IPR056091">
    <property type="entry name" value="DUF7674"/>
</dbReference>
<evidence type="ECO:0000313" key="2">
    <source>
        <dbReference type="EMBL" id="MBO3269723.1"/>
    </source>
</evidence>
<evidence type="ECO:0000259" key="1">
    <source>
        <dbReference type="Pfam" id="PF24722"/>
    </source>
</evidence>
<name>A0ABS3T8R7_9BACT</name>
<gene>
    <name evidence="2" type="ORF">J4D97_03595</name>
</gene>